<dbReference type="KEGG" id="pmet:G4Y79_00090"/>
<organism evidence="2 3">
    <name type="scientific">Phototrophicus methaneseepsis</name>
    <dbReference type="NCBI Taxonomy" id="2710758"/>
    <lineage>
        <taxon>Bacteria</taxon>
        <taxon>Bacillati</taxon>
        <taxon>Chloroflexota</taxon>
        <taxon>Candidatus Thermofontia</taxon>
        <taxon>Phototrophicales</taxon>
        <taxon>Phototrophicaceae</taxon>
        <taxon>Phototrophicus</taxon>
    </lineage>
</organism>
<reference evidence="2 3" key="1">
    <citation type="submission" date="2020-02" db="EMBL/GenBank/DDBJ databases">
        <authorList>
            <person name="Zheng R.K."/>
            <person name="Sun C.M."/>
        </authorList>
    </citation>
    <scope>NUCLEOTIDE SEQUENCE [LARGE SCALE GENOMIC DNA]</scope>
    <source>
        <strain evidence="3">rifampicinis</strain>
    </source>
</reference>
<dbReference type="InterPro" id="IPR055214">
    <property type="entry name" value="PTP-NADK"/>
</dbReference>
<evidence type="ECO:0000259" key="1">
    <source>
        <dbReference type="Pfam" id="PF22741"/>
    </source>
</evidence>
<accession>A0A7S8E9E3</accession>
<dbReference type="Proteomes" id="UP000594468">
    <property type="component" value="Chromosome"/>
</dbReference>
<dbReference type="Gene3D" id="3.90.190.10">
    <property type="entry name" value="Protein tyrosine phosphatase superfamily"/>
    <property type="match status" value="1"/>
</dbReference>
<evidence type="ECO:0000313" key="3">
    <source>
        <dbReference type="Proteomes" id="UP000594468"/>
    </source>
</evidence>
<gene>
    <name evidence="2" type="ORF">G4Y79_00090</name>
</gene>
<name>A0A7S8E9E3_9CHLR</name>
<evidence type="ECO:0000313" key="2">
    <source>
        <dbReference type="EMBL" id="QPC82810.1"/>
    </source>
</evidence>
<sequence>MVVHSANILNFHPIDERIAIGGQPQLDQFKMLKDDGFEVVIRLNMRDTGSMIHDEQKQLMALGVTSICIEMAYAAPTEAHIRYFFEVMEIYQGKKVYVHDATGYGASTLMALYLMHQGLLLEEAQQCVLPGWQPSDLWWALLERNTDIVA</sequence>
<proteinExistence type="predicted"/>
<dbReference type="EMBL" id="CP062983">
    <property type="protein sequence ID" value="QPC82810.1"/>
    <property type="molecule type" value="Genomic_DNA"/>
</dbReference>
<dbReference type="RefSeq" id="WP_195170879.1">
    <property type="nucleotide sequence ID" value="NZ_CP062983.1"/>
</dbReference>
<dbReference type="Pfam" id="PF22741">
    <property type="entry name" value="PTP-NADK"/>
    <property type="match status" value="1"/>
</dbReference>
<dbReference type="InterPro" id="IPR029021">
    <property type="entry name" value="Prot-tyrosine_phosphatase-like"/>
</dbReference>
<dbReference type="SUPFAM" id="SSF52799">
    <property type="entry name" value="(Phosphotyrosine protein) phosphatases II"/>
    <property type="match status" value="1"/>
</dbReference>
<dbReference type="AlphaFoldDB" id="A0A7S8E9E3"/>
<protein>
    <recommendedName>
        <fullName evidence="1">DSP-PTPase phosphatase fused to NAD+ Kinase domain-containing protein</fullName>
    </recommendedName>
</protein>
<feature type="domain" description="DSP-PTPase phosphatase fused to NAD+ Kinase" evidence="1">
    <location>
        <begin position="17"/>
        <end position="123"/>
    </location>
</feature>
<keyword evidence="3" id="KW-1185">Reference proteome</keyword>